<evidence type="ECO:0000259" key="2">
    <source>
        <dbReference type="SMART" id="SM00507"/>
    </source>
</evidence>
<feature type="domain" description="HNH nuclease" evidence="2">
    <location>
        <begin position="144"/>
        <end position="196"/>
    </location>
</feature>
<comment type="caution">
    <text evidence="3">The sequence shown here is derived from an EMBL/GenBank/DDBJ whole genome shotgun (WGS) entry which is preliminary data.</text>
</comment>
<keyword evidence="4" id="KW-1185">Reference proteome</keyword>
<name>A0A2U2A098_9MICO</name>
<evidence type="ECO:0000256" key="1">
    <source>
        <dbReference type="SAM" id="MobiDB-lite"/>
    </source>
</evidence>
<dbReference type="CDD" id="cd00085">
    <property type="entry name" value="HNHc"/>
    <property type="match status" value="1"/>
</dbReference>
<dbReference type="SMART" id="SM00507">
    <property type="entry name" value="HNHc"/>
    <property type="match status" value="1"/>
</dbReference>
<accession>A0A2U2A098</accession>
<dbReference type="InterPro" id="IPR003870">
    <property type="entry name" value="DUF222"/>
</dbReference>
<dbReference type="Proteomes" id="UP000245166">
    <property type="component" value="Unassembled WGS sequence"/>
</dbReference>
<evidence type="ECO:0000313" key="4">
    <source>
        <dbReference type="Proteomes" id="UP000245166"/>
    </source>
</evidence>
<feature type="compositionally biased region" description="Pro residues" evidence="1">
    <location>
        <begin position="72"/>
        <end position="95"/>
    </location>
</feature>
<dbReference type="InterPro" id="IPR003615">
    <property type="entry name" value="HNH_nuc"/>
</dbReference>
<protein>
    <recommendedName>
        <fullName evidence="2">HNH nuclease domain-containing protein</fullName>
    </recommendedName>
</protein>
<dbReference type="OrthoDB" id="5177627at2"/>
<proteinExistence type="predicted"/>
<dbReference type="Gene3D" id="1.10.30.50">
    <property type="match status" value="1"/>
</dbReference>
<reference evidence="3 4" key="1">
    <citation type="submission" date="2018-03" db="EMBL/GenBank/DDBJ databases">
        <title>Genome assembly of novel Miniimonas species PCH200.</title>
        <authorList>
            <person name="Thakur V."/>
            <person name="Kumar V."/>
            <person name="Singh D."/>
        </authorList>
    </citation>
    <scope>NUCLEOTIDE SEQUENCE [LARGE SCALE GENOMIC DNA]</scope>
    <source>
        <strain evidence="3 4">PCH200</strain>
    </source>
</reference>
<organism evidence="3 4">
    <name type="scientific">Serinibacter arcticus</name>
    <dbReference type="NCBI Taxonomy" id="1655435"/>
    <lineage>
        <taxon>Bacteria</taxon>
        <taxon>Bacillati</taxon>
        <taxon>Actinomycetota</taxon>
        <taxon>Actinomycetes</taxon>
        <taxon>Micrococcales</taxon>
        <taxon>Beutenbergiaceae</taxon>
        <taxon>Serinibacter</taxon>
    </lineage>
</organism>
<gene>
    <name evidence="3" type="ORF">C8046_17505</name>
</gene>
<dbReference type="EMBL" id="PYHR01000002">
    <property type="protein sequence ID" value="PWD52643.1"/>
    <property type="molecule type" value="Genomic_DNA"/>
</dbReference>
<evidence type="ECO:0000313" key="3">
    <source>
        <dbReference type="EMBL" id="PWD52643.1"/>
    </source>
</evidence>
<dbReference type="AlphaFoldDB" id="A0A2U2A098"/>
<dbReference type="Pfam" id="PF02720">
    <property type="entry name" value="DUF222"/>
    <property type="match status" value="1"/>
</dbReference>
<feature type="region of interest" description="Disordered" evidence="1">
    <location>
        <begin position="26"/>
        <end position="100"/>
    </location>
</feature>
<sequence>MVTMQLSDLLGGLNGVGHGDRIGHLTGGAASTSGGGCSGDGSGSSADPRALVVHEEDVPASVRRGPAAIRPPSRPPSPGPPPVPSSAPPPSPPPGGLAHLPHAGPVPLTLVRRLACDADLIPVVLGTTGRILDVGRDNRLVPAWMRRALTARDKGCAFPGCTIPASWCEGHHIVDWALGGSTGTDNAVLVCSGHHHLVHQAGWTVRLEGGRARFTPPWSALPRLTSNAFHSGSAV</sequence>
<feature type="compositionally biased region" description="Gly residues" evidence="1">
    <location>
        <begin position="33"/>
        <end position="42"/>
    </location>
</feature>